<reference evidence="1 2" key="1">
    <citation type="journal article" date="2016" name="Nat. Commun.">
        <title>Thousands of microbial genomes shed light on interconnected biogeochemical processes in an aquifer system.</title>
        <authorList>
            <person name="Anantharaman K."/>
            <person name="Brown C.T."/>
            <person name="Hug L.A."/>
            <person name="Sharon I."/>
            <person name="Castelle C.J."/>
            <person name="Probst A.J."/>
            <person name="Thomas B.C."/>
            <person name="Singh A."/>
            <person name="Wilkins M.J."/>
            <person name="Karaoz U."/>
            <person name="Brodie E.L."/>
            <person name="Williams K.H."/>
            <person name="Hubbard S.S."/>
            <person name="Banfield J.F."/>
        </authorList>
    </citation>
    <scope>NUCLEOTIDE SEQUENCE [LARGE SCALE GENOMIC DNA]</scope>
</reference>
<name>A0A1G2UA57_9BACT</name>
<protein>
    <submittedName>
        <fullName evidence="1">Uncharacterized protein</fullName>
    </submittedName>
</protein>
<organism evidence="1 2">
    <name type="scientific">Candidatus Zambryskibacteria bacterium RIFCSPLOWO2_01_FULL_47_14</name>
    <dbReference type="NCBI Taxonomy" id="1802763"/>
    <lineage>
        <taxon>Bacteria</taxon>
        <taxon>Candidatus Zambryskiibacteriota</taxon>
    </lineage>
</organism>
<accession>A0A1G2UA57</accession>
<gene>
    <name evidence="1" type="ORF">A3A26_03430</name>
</gene>
<dbReference type="EMBL" id="MHWG01000002">
    <property type="protein sequence ID" value="OHB06331.1"/>
    <property type="molecule type" value="Genomic_DNA"/>
</dbReference>
<comment type="caution">
    <text evidence="1">The sequence shown here is derived from an EMBL/GenBank/DDBJ whole genome shotgun (WGS) entry which is preliminary data.</text>
</comment>
<dbReference type="Proteomes" id="UP000177068">
    <property type="component" value="Unassembled WGS sequence"/>
</dbReference>
<proteinExistence type="predicted"/>
<evidence type="ECO:0000313" key="1">
    <source>
        <dbReference type="EMBL" id="OHB06331.1"/>
    </source>
</evidence>
<evidence type="ECO:0000313" key="2">
    <source>
        <dbReference type="Proteomes" id="UP000177068"/>
    </source>
</evidence>
<dbReference type="AlphaFoldDB" id="A0A1G2UA57"/>
<sequence>MFLLWWRNRFIPHSTLQVKAVARARRERASEHWDPIAGHISEDEWMEVMSFINHRCRTRDWRKMNLIQSYHPTPITPDQFRKEFSTMKAWTASRFEYINRQLRSGFQERQLTFRCKVIFKNGGYGLSKMVPSS</sequence>